<reference evidence="1" key="1">
    <citation type="submission" date="2019-10" db="EMBL/GenBank/DDBJ databases">
        <authorList>
            <consortium name="Genoscope - CEA"/>
            <person name="William W."/>
        </authorList>
    </citation>
    <scope>NUCLEOTIDE SEQUENCE [LARGE SCALE GENOMIC DNA]</scope>
    <source>
        <strain evidence="1">BBR_PRJEB10992</strain>
    </source>
</reference>
<protein>
    <submittedName>
        <fullName evidence="1">Uncharacterized protein</fullName>
    </submittedName>
</protein>
<sequence length="185" mass="20492">MLDQLLNSVSFWGRFYKAFTKLSPLVNTLALSVIVGLGEIPFAHAQNISQNPNNTALETASVQHHFLEDGVYLYGQSPQPEQIGQSYMVFEVKQGQVTGAFYMPRSSFDCFTAVPEGNQLNLNIIESYSQEAYSYRIGFNNTAVVAKAGGQGTEKNNIVLEGFHRLPNVSENDARILTQCQGDFN</sequence>
<proteinExistence type="predicted"/>
<accession>A0A7Z9DY56</accession>
<evidence type="ECO:0000313" key="2">
    <source>
        <dbReference type="Proteomes" id="UP000184550"/>
    </source>
</evidence>
<dbReference type="EMBL" id="CZCU02000117">
    <property type="protein sequence ID" value="VXD15396.1"/>
    <property type="molecule type" value="Genomic_DNA"/>
</dbReference>
<gene>
    <name evidence="1" type="ORF">PL8927_430002</name>
</gene>
<dbReference type="OrthoDB" id="422458at2"/>
<comment type="caution">
    <text evidence="1">The sequence shown here is derived from an EMBL/GenBank/DDBJ whole genome shotgun (WGS) entry which is preliminary data.</text>
</comment>
<dbReference type="Proteomes" id="UP000184550">
    <property type="component" value="Unassembled WGS sequence"/>
</dbReference>
<dbReference type="AlphaFoldDB" id="A0A7Z9DY56"/>
<organism evidence="1 2">
    <name type="scientific">Planktothrix serta PCC 8927</name>
    <dbReference type="NCBI Taxonomy" id="671068"/>
    <lineage>
        <taxon>Bacteria</taxon>
        <taxon>Bacillati</taxon>
        <taxon>Cyanobacteriota</taxon>
        <taxon>Cyanophyceae</taxon>
        <taxon>Oscillatoriophycideae</taxon>
        <taxon>Oscillatoriales</taxon>
        <taxon>Microcoleaceae</taxon>
        <taxon>Planktothrix</taxon>
    </lineage>
</organism>
<dbReference type="RefSeq" id="WP_083619572.1">
    <property type="nucleotide sequence ID" value="NZ_LR734859.1"/>
</dbReference>
<keyword evidence="2" id="KW-1185">Reference proteome</keyword>
<evidence type="ECO:0000313" key="1">
    <source>
        <dbReference type="EMBL" id="VXD15396.1"/>
    </source>
</evidence>
<name>A0A7Z9DY56_9CYAN</name>